<keyword evidence="3" id="KW-0238">DNA-binding</keyword>
<evidence type="ECO:0000256" key="2">
    <source>
        <dbReference type="ARBA" id="ARBA00023015"/>
    </source>
</evidence>
<accession>A0A6M7U0T7</accession>
<dbReference type="CDD" id="cd05466">
    <property type="entry name" value="PBP2_LTTR_substrate"/>
    <property type="match status" value="1"/>
</dbReference>
<protein>
    <submittedName>
        <fullName evidence="6">LysR family transcriptional regulator</fullName>
    </submittedName>
</protein>
<dbReference type="RefSeq" id="WP_056571152.1">
    <property type="nucleotide sequence ID" value="NZ_CP033334.1"/>
</dbReference>
<reference evidence="6 7" key="1">
    <citation type="submission" date="2016-05" db="EMBL/GenBank/DDBJ databases">
        <authorList>
            <person name="Ramsay J.P."/>
        </authorList>
    </citation>
    <scope>NUCLEOTIDE SEQUENCE [LARGE SCALE GENOMIC DNA]</scope>
    <source>
        <strain evidence="6 7">NZP2042</strain>
    </source>
</reference>
<dbReference type="GO" id="GO:0003700">
    <property type="term" value="F:DNA-binding transcription factor activity"/>
    <property type="evidence" value="ECO:0007669"/>
    <property type="project" value="InterPro"/>
</dbReference>
<dbReference type="PRINTS" id="PR00039">
    <property type="entry name" value="HTHLYSR"/>
</dbReference>
<dbReference type="FunFam" id="1.10.10.10:FF:000001">
    <property type="entry name" value="LysR family transcriptional regulator"/>
    <property type="match status" value="1"/>
</dbReference>
<dbReference type="SUPFAM" id="SSF53850">
    <property type="entry name" value="Periplasmic binding protein-like II"/>
    <property type="match status" value="1"/>
</dbReference>
<keyword evidence="2" id="KW-0805">Transcription regulation</keyword>
<dbReference type="PANTHER" id="PTHR30126:SF39">
    <property type="entry name" value="HTH-TYPE TRANSCRIPTIONAL REGULATOR CYSL"/>
    <property type="match status" value="1"/>
</dbReference>
<dbReference type="GO" id="GO:0000976">
    <property type="term" value="F:transcription cis-regulatory region binding"/>
    <property type="evidence" value="ECO:0007669"/>
    <property type="project" value="TreeGrafter"/>
</dbReference>
<evidence type="ECO:0000256" key="4">
    <source>
        <dbReference type="ARBA" id="ARBA00023163"/>
    </source>
</evidence>
<dbReference type="InterPro" id="IPR036390">
    <property type="entry name" value="WH_DNA-bd_sf"/>
</dbReference>
<evidence type="ECO:0000256" key="1">
    <source>
        <dbReference type="ARBA" id="ARBA00009437"/>
    </source>
</evidence>
<dbReference type="InterPro" id="IPR036388">
    <property type="entry name" value="WH-like_DNA-bd_sf"/>
</dbReference>
<evidence type="ECO:0000313" key="7">
    <source>
        <dbReference type="Proteomes" id="UP000093737"/>
    </source>
</evidence>
<feature type="region of interest" description="Disordered" evidence="5">
    <location>
        <begin position="299"/>
        <end position="329"/>
    </location>
</feature>
<proteinExistence type="inferred from homology"/>
<dbReference type="InterPro" id="IPR000847">
    <property type="entry name" value="LysR_HTH_N"/>
</dbReference>
<sequence length="329" mass="34314">MHPRLLRTFLAVARGRNITRAAEAVHLAQSSVSDQIQTLEAELGAALFTRSKSGLDLTPAGLALKPIAEELLRLDGEARAAVLLAAGQTSGALTIGALETIASARLAPWLPGFQASHPEITVRMKVADSGTLRHLLEDGDIDVAFCFERRDGGGAAADERLASRTIGAEPLVLVAAPGQATAPCVLQDLAALRFVATEPGCVYRHIVDTAFAEAGMAAPRLAAEVGSIGAIVRLVAAGTGLGLVPRLAVSDALARGDLVELPWPGRMRAAALAMIWRRRRVQPPALGQLLAAARDMLAPERSGARSGLESGDRSKALFPNNSLKTGATS</sequence>
<dbReference type="PROSITE" id="PS50931">
    <property type="entry name" value="HTH_LYSR"/>
    <property type="match status" value="1"/>
</dbReference>
<evidence type="ECO:0000256" key="3">
    <source>
        <dbReference type="ARBA" id="ARBA00023125"/>
    </source>
</evidence>
<dbReference type="Proteomes" id="UP000093737">
    <property type="component" value="Unassembled WGS sequence"/>
</dbReference>
<dbReference type="SUPFAM" id="SSF46785">
    <property type="entry name" value="Winged helix' DNA-binding domain"/>
    <property type="match status" value="1"/>
</dbReference>
<dbReference type="EMBL" id="LYTK01000010">
    <property type="protein sequence ID" value="OBQ66766.1"/>
    <property type="molecule type" value="Genomic_DNA"/>
</dbReference>
<dbReference type="Gene3D" id="3.40.190.290">
    <property type="match status" value="1"/>
</dbReference>
<dbReference type="Pfam" id="PF03466">
    <property type="entry name" value="LysR_substrate"/>
    <property type="match status" value="1"/>
</dbReference>
<gene>
    <name evidence="6" type="ORF">A8145_30625</name>
</gene>
<organism evidence="6 7">
    <name type="scientific">Rhizobium loti</name>
    <name type="common">Mesorhizobium loti</name>
    <dbReference type="NCBI Taxonomy" id="381"/>
    <lineage>
        <taxon>Bacteria</taxon>
        <taxon>Pseudomonadati</taxon>
        <taxon>Pseudomonadota</taxon>
        <taxon>Alphaproteobacteria</taxon>
        <taxon>Hyphomicrobiales</taxon>
        <taxon>Phyllobacteriaceae</taxon>
        <taxon>Mesorhizobium</taxon>
    </lineage>
</organism>
<comment type="caution">
    <text evidence="6">The sequence shown here is derived from an EMBL/GenBank/DDBJ whole genome shotgun (WGS) entry which is preliminary data.</text>
</comment>
<dbReference type="PANTHER" id="PTHR30126">
    <property type="entry name" value="HTH-TYPE TRANSCRIPTIONAL REGULATOR"/>
    <property type="match status" value="1"/>
</dbReference>
<name>A0A6M7U0T7_RHILI</name>
<dbReference type="Pfam" id="PF00126">
    <property type="entry name" value="HTH_1"/>
    <property type="match status" value="1"/>
</dbReference>
<dbReference type="InterPro" id="IPR005119">
    <property type="entry name" value="LysR_subst-bd"/>
</dbReference>
<feature type="compositionally biased region" description="Polar residues" evidence="5">
    <location>
        <begin position="319"/>
        <end position="329"/>
    </location>
</feature>
<dbReference type="AlphaFoldDB" id="A0A6M7U0T7"/>
<keyword evidence="4" id="KW-0804">Transcription</keyword>
<dbReference type="Gene3D" id="1.10.10.10">
    <property type="entry name" value="Winged helix-like DNA-binding domain superfamily/Winged helix DNA-binding domain"/>
    <property type="match status" value="1"/>
</dbReference>
<evidence type="ECO:0000256" key="5">
    <source>
        <dbReference type="SAM" id="MobiDB-lite"/>
    </source>
</evidence>
<comment type="similarity">
    <text evidence="1">Belongs to the LysR transcriptional regulatory family.</text>
</comment>
<evidence type="ECO:0000313" key="6">
    <source>
        <dbReference type="EMBL" id="OBQ66766.1"/>
    </source>
</evidence>